<feature type="domain" description="CSC1/OSCA1-like 7TM region" evidence="8">
    <location>
        <begin position="429"/>
        <end position="697"/>
    </location>
</feature>
<comment type="similarity">
    <text evidence="2">Belongs to the CSC1 (TC 1.A.17) family.</text>
</comment>
<evidence type="ECO:0000313" key="11">
    <source>
        <dbReference type="EMBL" id="WFD38893.1"/>
    </source>
</evidence>
<dbReference type="EMBL" id="CP119959">
    <property type="protein sequence ID" value="WFD38893.1"/>
    <property type="molecule type" value="Genomic_DNA"/>
</dbReference>
<gene>
    <name evidence="11" type="ORF">MJAP1_001858</name>
</gene>
<sequence>MGDVGWPVSGNQTEPELPGLIGMKLEGPWMQQQILFSLFIGAVSLLVFGVWKRHYPSMYLGQYTQQGSALPYDKMRNSILGWILPIVLYSDHSVLHMVGLDGAVALLFLKMGFAYLVLASLWAAFVLIPVNYYSNGTVDGLRDGELDGRNATLTATFKHMPREPLPYLPFPKLFTRDALYENTQLLSTYVYSLLALYILWRTYTVFIRCRQGHALTQLKTQTARTVEVREIPAHLANEEALISYFRELRLEVECLSVLQDTKALDVLLLRRIQALRRLERTWSAYVGDPARARNYDPEAIRQETLGMRAPPTPRDAPKVGAKVTVAGKKRPTVHASWNLCAPRVDAIDALSFQFAELDRAVQEKREQVFVHGHTAFVTFTHASSAQIASQVVHYPRPGYCETQPAVEPRDIIWVNEEPGVWDRRFRQGIMAVLMAMLLVFTLSLSGILGYLFLPRTIKDNFPWLYEQMQRNLRLNAFVRSSLPTLLLISINALVPIAMQYSTYFQRIRSRSRIDHSVLNKYYLYLLFSVVFVFAFSNVLSSLRELAKNPASLLDKLANSLPGARNVSLSYVIFQGLALQPFQLIQLPTVLLRQIWRLFVVNTPRDRAHAIQPPTMSVSTLYPQALLIFTLSLIYSIVAPLIVVFGAMYFAVAYVVLKYQLLNVFDKPYDSHGHAWPLAVTRCIWALLLFQVYQLSLFSVRKQVLNSLLIVPLLAFTGWFLTHVNHVFGPLTSHLSLYDIYSISDAEEHAHAQHDEDQGDRPATRPFEPALAWNHPGLLNDGLSQYGQPALTSTLPSLWLPENTDVLS</sequence>
<keyword evidence="4 7" id="KW-0812">Transmembrane</keyword>
<feature type="domain" description="CSC1/OSCA1-like cytosolic" evidence="10">
    <location>
        <begin position="223"/>
        <end position="415"/>
    </location>
</feature>
<evidence type="ECO:0000313" key="12">
    <source>
        <dbReference type="Proteomes" id="UP001217754"/>
    </source>
</evidence>
<dbReference type="AlphaFoldDB" id="A0AAF0J9W6"/>
<name>A0AAF0J9W6_9BASI</name>
<feature type="transmembrane region" description="Helical" evidence="7">
    <location>
        <begin position="189"/>
        <end position="209"/>
    </location>
</feature>
<keyword evidence="6 7" id="KW-0472">Membrane</keyword>
<feature type="transmembrane region" description="Helical" evidence="7">
    <location>
        <begin position="482"/>
        <end position="500"/>
    </location>
</feature>
<dbReference type="Proteomes" id="UP001217754">
    <property type="component" value="Chromosome 2"/>
</dbReference>
<feature type="transmembrane region" description="Helical" evidence="7">
    <location>
        <begin position="703"/>
        <end position="721"/>
    </location>
</feature>
<dbReference type="InterPro" id="IPR032880">
    <property type="entry name" value="CSC1/OSCA1-like_N"/>
</dbReference>
<evidence type="ECO:0008006" key="13">
    <source>
        <dbReference type="Google" id="ProtNLM"/>
    </source>
</evidence>
<evidence type="ECO:0000259" key="9">
    <source>
        <dbReference type="Pfam" id="PF13967"/>
    </source>
</evidence>
<dbReference type="InterPro" id="IPR003864">
    <property type="entry name" value="CSC1/OSCA1-like_7TM"/>
</dbReference>
<keyword evidence="5 7" id="KW-1133">Transmembrane helix</keyword>
<feature type="transmembrane region" description="Helical" evidence="7">
    <location>
        <begin position="112"/>
        <end position="133"/>
    </location>
</feature>
<dbReference type="GO" id="GO:0005227">
    <property type="term" value="F:calcium-activated cation channel activity"/>
    <property type="evidence" value="ECO:0007669"/>
    <property type="project" value="InterPro"/>
</dbReference>
<dbReference type="InterPro" id="IPR045122">
    <property type="entry name" value="Csc1-like"/>
</dbReference>
<dbReference type="GO" id="GO:0005886">
    <property type="term" value="C:plasma membrane"/>
    <property type="evidence" value="ECO:0007669"/>
    <property type="project" value="TreeGrafter"/>
</dbReference>
<keyword evidence="3" id="KW-0813">Transport</keyword>
<protein>
    <recommendedName>
        <fullName evidence="13">DUF221-domain-containing protein</fullName>
    </recommendedName>
</protein>
<dbReference type="Pfam" id="PF13967">
    <property type="entry name" value="RSN1_TM"/>
    <property type="match status" value="1"/>
</dbReference>
<feature type="domain" description="CSC1/OSCA1-like N-terminal transmembrane" evidence="9">
    <location>
        <begin position="33"/>
        <end position="201"/>
    </location>
</feature>
<dbReference type="GeneID" id="85225507"/>
<proteinExistence type="inferred from homology"/>
<dbReference type="RefSeq" id="XP_060121790.1">
    <property type="nucleotide sequence ID" value="XM_060265807.1"/>
</dbReference>
<comment type="subcellular location">
    <subcellularLocation>
        <location evidence="1">Membrane</location>
        <topology evidence="1">Multi-pass membrane protein</topology>
    </subcellularLocation>
</comment>
<evidence type="ECO:0000259" key="10">
    <source>
        <dbReference type="Pfam" id="PF14703"/>
    </source>
</evidence>
<evidence type="ECO:0000256" key="6">
    <source>
        <dbReference type="ARBA" id="ARBA00023136"/>
    </source>
</evidence>
<accession>A0AAF0J9W6</accession>
<dbReference type="PANTHER" id="PTHR13018">
    <property type="entry name" value="PROBABLE MEMBRANE PROTEIN DUF221-RELATED"/>
    <property type="match status" value="1"/>
</dbReference>
<feature type="transmembrane region" description="Helical" evidence="7">
    <location>
        <begin position="674"/>
        <end position="691"/>
    </location>
</feature>
<dbReference type="InterPro" id="IPR027815">
    <property type="entry name" value="CSC1/OSCA1-like_cyt"/>
</dbReference>
<organism evidence="11 12">
    <name type="scientific">Malassezia japonica</name>
    <dbReference type="NCBI Taxonomy" id="223818"/>
    <lineage>
        <taxon>Eukaryota</taxon>
        <taxon>Fungi</taxon>
        <taxon>Dikarya</taxon>
        <taxon>Basidiomycota</taxon>
        <taxon>Ustilaginomycotina</taxon>
        <taxon>Malasseziomycetes</taxon>
        <taxon>Malasseziales</taxon>
        <taxon>Malasseziaceae</taxon>
        <taxon>Malassezia</taxon>
    </lineage>
</organism>
<dbReference type="PANTHER" id="PTHR13018:SF5">
    <property type="entry name" value="RE44586P"/>
    <property type="match status" value="1"/>
</dbReference>
<feature type="transmembrane region" description="Helical" evidence="7">
    <location>
        <begin position="34"/>
        <end position="51"/>
    </location>
</feature>
<feature type="transmembrane region" description="Helical" evidence="7">
    <location>
        <begin position="625"/>
        <end position="654"/>
    </location>
</feature>
<dbReference type="Pfam" id="PF02714">
    <property type="entry name" value="RSN1_7TM"/>
    <property type="match status" value="1"/>
</dbReference>
<evidence type="ECO:0000256" key="2">
    <source>
        <dbReference type="ARBA" id="ARBA00007779"/>
    </source>
</evidence>
<evidence type="ECO:0000256" key="5">
    <source>
        <dbReference type="ARBA" id="ARBA00022989"/>
    </source>
</evidence>
<reference evidence="11" key="1">
    <citation type="submission" date="2023-03" db="EMBL/GenBank/DDBJ databases">
        <title>Mating type loci evolution in Malassezia.</title>
        <authorList>
            <person name="Coelho M.A."/>
        </authorList>
    </citation>
    <scope>NUCLEOTIDE SEQUENCE</scope>
    <source>
        <strain evidence="11">CBS 9431</strain>
    </source>
</reference>
<evidence type="ECO:0000256" key="1">
    <source>
        <dbReference type="ARBA" id="ARBA00004141"/>
    </source>
</evidence>
<evidence type="ECO:0000256" key="4">
    <source>
        <dbReference type="ARBA" id="ARBA00022692"/>
    </source>
</evidence>
<evidence type="ECO:0000259" key="8">
    <source>
        <dbReference type="Pfam" id="PF02714"/>
    </source>
</evidence>
<keyword evidence="12" id="KW-1185">Reference proteome</keyword>
<dbReference type="Pfam" id="PF14703">
    <property type="entry name" value="PHM7_cyt"/>
    <property type="match status" value="1"/>
</dbReference>
<evidence type="ECO:0000256" key="3">
    <source>
        <dbReference type="ARBA" id="ARBA00022448"/>
    </source>
</evidence>
<feature type="transmembrane region" description="Helical" evidence="7">
    <location>
        <begin position="431"/>
        <end position="453"/>
    </location>
</feature>
<feature type="transmembrane region" description="Helical" evidence="7">
    <location>
        <begin position="521"/>
        <end position="542"/>
    </location>
</feature>
<evidence type="ECO:0000256" key="7">
    <source>
        <dbReference type="SAM" id="Phobius"/>
    </source>
</evidence>